<evidence type="ECO:0000313" key="6">
    <source>
        <dbReference type="Proteomes" id="UP000827721"/>
    </source>
</evidence>
<reference evidence="5 6" key="1">
    <citation type="submission" date="2021-02" db="EMBL/GenBank/DDBJ databases">
        <title>Plant Genome Project.</title>
        <authorList>
            <person name="Zhang R.-G."/>
        </authorList>
    </citation>
    <scope>NUCLEOTIDE SEQUENCE [LARGE SCALE GENOMIC DNA]</scope>
    <source>
        <tissue evidence="5">Leaves</tissue>
    </source>
</reference>
<feature type="compositionally biased region" description="Basic residues" evidence="3">
    <location>
        <begin position="820"/>
        <end position="834"/>
    </location>
</feature>
<keyword evidence="2" id="KW-0378">Hydrolase</keyword>
<feature type="domain" description="C2H2-type" evidence="4">
    <location>
        <begin position="303"/>
        <end position="324"/>
    </location>
</feature>
<sequence length="1038" mass="119323">MCKRKKSSTTVEPPLTPPPSTTVDQPSLEPVDPEIIQAIIRAIAPLKSGEHEKALNFIKDSISCYPLSGQLHYTEGRIHWSLANNAAEDDEAKVKHLKDGIRSAQLAVDRLPNSLHCTRLLVDLVYQLAFFDQEWDRVIEACKHGLKIENSTDYGIKELFGEYVSDESGIEVEKQTIMMWLRDAEQKNLEFTARKAIEVVNKKDKEKEDCEVDINHEVMATDRRKKQLKAVTKKLKDNNEDISIYKQFWSITLSDEKKRGFRKVNIEELVSHFKSLKDQLSVGLLWEAIGFAKHHKTWKFWECFDCVKKFGDCKLYSNHFWEVHWVGNQIISTLDGENLEESMDMVLNGVWKPVDTGEVIKFIVNPIKTEKALDECKNFSVEEVPGKNSKDNESSKISMHGPKWEICDDIERSEILERIRSIFGLLSENNCLAPVHFHWAIEFTMDQLESEIPLSQFRNLGLETLQSICFLDASKLTELLTFLEDVAHTCGLSDNVEIDNKKDDKLSGHHVFDIKERVLFSRDLSCLLLQEQVLQRVANYLDAVADDGSAVSFAADDCEDDVLPDRDDIVSWLHMGSNCGEGLVSWTSLRESQRSQAMKSHGVYLEKLSVLPNIGARNAEIASKLTAIQTVASMFLQEIEKREKNPEYEPQLYMDLLKKRQKQLQVIQDISERSELDVISEVLEKAEEVPSRDQSGFEECSVEDELRMHKCMKQRDNCIKLALRRLKMQLLKDLSFHDTIILRKINALKQYELELTNITVCDYRSIVAPMLKSFLQARLKDVYEDAKEKSKAAEEALLAQVTLESEKKISKGFDNEKQKQDKKKKKKKKNKNAGKTKESKETDDNKHFKLHQKDAEQNDNPNSKNNDSLDEPQQLIASDEEQRLSEYIENQRQFEHEASLKSQWCLRQIRDEFMSGSKIRHAHGGDPCFLCVYIDTFAAIRIASRDMPEEVVVLLSSRKLCPVRDFFEEWLLMENLTDKMIGISSSAYQLKPQLVDAVRNIVGDLDSTYDIFLILVDAVRKIIADVVFERQIKIEAKE</sequence>
<gene>
    <name evidence="5" type="ORF">JRO89_XS12G0091100</name>
</gene>
<dbReference type="PANTHER" id="PTHR22975:SF9">
    <property type="entry name" value="ECHINUS SPLICE FORM 3"/>
    <property type="match status" value="1"/>
</dbReference>
<dbReference type="Proteomes" id="UP000827721">
    <property type="component" value="Unassembled WGS sequence"/>
</dbReference>
<evidence type="ECO:0000256" key="2">
    <source>
        <dbReference type="ARBA" id="ARBA00022801"/>
    </source>
</evidence>
<keyword evidence="1" id="KW-0833">Ubl conjugation pathway</keyword>
<protein>
    <recommendedName>
        <fullName evidence="4">C2H2-type domain-containing protein</fullName>
    </recommendedName>
</protein>
<feature type="region of interest" description="Disordered" evidence="3">
    <location>
        <begin position="812"/>
        <end position="871"/>
    </location>
</feature>
<dbReference type="PANTHER" id="PTHR22975">
    <property type="entry name" value="UBIQUITIN SPECIFIC PROTEINASE"/>
    <property type="match status" value="1"/>
</dbReference>
<dbReference type="InterPro" id="IPR013087">
    <property type="entry name" value="Znf_C2H2_type"/>
</dbReference>
<evidence type="ECO:0000259" key="4">
    <source>
        <dbReference type="PROSITE" id="PS00028"/>
    </source>
</evidence>
<keyword evidence="6" id="KW-1185">Reference proteome</keyword>
<evidence type="ECO:0000256" key="3">
    <source>
        <dbReference type="SAM" id="MobiDB-lite"/>
    </source>
</evidence>
<dbReference type="InterPro" id="IPR006866">
    <property type="entry name" value="DUF627_N"/>
</dbReference>
<evidence type="ECO:0000256" key="1">
    <source>
        <dbReference type="ARBA" id="ARBA00022786"/>
    </source>
</evidence>
<proteinExistence type="predicted"/>
<comment type="caution">
    <text evidence="5">The sequence shown here is derived from an EMBL/GenBank/DDBJ whole genome shotgun (WGS) entry which is preliminary data.</text>
</comment>
<dbReference type="InterPro" id="IPR006865">
    <property type="entry name" value="DUF629"/>
</dbReference>
<dbReference type="PROSITE" id="PS00028">
    <property type="entry name" value="ZINC_FINGER_C2H2_1"/>
    <property type="match status" value="1"/>
</dbReference>
<dbReference type="EMBL" id="JAFEMO010000012">
    <property type="protein sequence ID" value="KAH7553989.1"/>
    <property type="molecule type" value="Genomic_DNA"/>
</dbReference>
<dbReference type="Pfam" id="PF04780">
    <property type="entry name" value="DUF629"/>
    <property type="match status" value="1"/>
</dbReference>
<accession>A0ABQ8HBX3</accession>
<feature type="region of interest" description="Disordered" evidence="3">
    <location>
        <begin position="1"/>
        <end position="28"/>
    </location>
</feature>
<dbReference type="Pfam" id="PF04781">
    <property type="entry name" value="DUF627"/>
    <property type="match status" value="1"/>
</dbReference>
<name>A0ABQ8HBX3_9ROSI</name>
<dbReference type="InterPro" id="IPR052398">
    <property type="entry name" value="Ubiquitin_hydrolase_53/54"/>
</dbReference>
<feature type="compositionally biased region" description="Basic and acidic residues" evidence="3">
    <location>
        <begin position="835"/>
        <end position="856"/>
    </location>
</feature>
<organism evidence="5 6">
    <name type="scientific">Xanthoceras sorbifolium</name>
    <dbReference type="NCBI Taxonomy" id="99658"/>
    <lineage>
        <taxon>Eukaryota</taxon>
        <taxon>Viridiplantae</taxon>
        <taxon>Streptophyta</taxon>
        <taxon>Embryophyta</taxon>
        <taxon>Tracheophyta</taxon>
        <taxon>Spermatophyta</taxon>
        <taxon>Magnoliopsida</taxon>
        <taxon>eudicotyledons</taxon>
        <taxon>Gunneridae</taxon>
        <taxon>Pentapetalae</taxon>
        <taxon>rosids</taxon>
        <taxon>malvids</taxon>
        <taxon>Sapindales</taxon>
        <taxon>Sapindaceae</taxon>
        <taxon>Xanthoceroideae</taxon>
        <taxon>Xanthoceras</taxon>
    </lineage>
</organism>
<evidence type="ECO:0000313" key="5">
    <source>
        <dbReference type="EMBL" id="KAH7553989.1"/>
    </source>
</evidence>